<evidence type="ECO:0000256" key="9">
    <source>
        <dbReference type="ARBA" id="ARBA00023136"/>
    </source>
</evidence>
<evidence type="ECO:0000256" key="1">
    <source>
        <dbReference type="ARBA" id="ARBA00004141"/>
    </source>
</evidence>
<dbReference type="InterPro" id="IPR059112">
    <property type="entry name" value="CysZ/EI24"/>
</dbReference>
<feature type="region of interest" description="Disordered" evidence="10">
    <location>
        <begin position="246"/>
        <end position="354"/>
    </location>
</feature>
<sequence>MRDLVAGMRYLGKGQRWVAGHGRWWGFGLIPALITLVLYAAALTVLALWSGDIAAWATPFADDWGSPWQTLLRGLFVVLLFAGGLMLSVLTFTAVTLLIGDPFYESLSEKVEESEGHCPEGPDRPFWQEIWISLRDSLHVLLRAAGFGVLLFALGFVPVIGQTVILAIGFCVSGFFLAVELTSVAMQRRDVPVRERLRLLRGRKALAIGFGTPIVLLFLIPFIAVILMPGAVAGATLLVRDLVPGQEQPPGDGESGKGQPAVPYGQTAPGPVTPGDVAPGRTAPGHIAPGRAAPGQPAPGGFGPAPAPYPPYPGQPHQPPQHQQPPPQHQPTPHRQQPSPYPQHLQPPQPPAGW</sequence>
<protein>
    <submittedName>
        <fullName evidence="12">EI24 domain-containing protein</fullName>
    </submittedName>
</protein>
<evidence type="ECO:0000256" key="10">
    <source>
        <dbReference type="SAM" id="MobiDB-lite"/>
    </source>
</evidence>
<dbReference type="EMBL" id="CP086322">
    <property type="protein sequence ID" value="UQA96134.1"/>
    <property type="molecule type" value="Genomic_DNA"/>
</dbReference>
<reference evidence="12" key="1">
    <citation type="submission" date="2021-10" db="EMBL/GenBank/DDBJ databases">
        <title>Streptomyces nigrumlapis sp.nov.,an antimicrobial producing actinobacterium isolated from Black Gobi rocks.</title>
        <authorList>
            <person name="Wen Y."/>
            <person name="Zhang W."/>
            <person name="Liu X.G."/>
        </authorList>
    </citation>
    <scope>NUCLEOTIDE SEQUENCE</scope>
    <source>
        <strain evidence="12">ST13-2-2</strain>
    </source>
</reference>
<evidence type="ECO:0000256" key="8">
    <source>
        <dbReference type="ARBA" id="ARBA00023032"/>
    </source>
</evidence>
<keyword evidence="13" id="KW-1185">Reference proteome</keyword>
<feature type="transmembrane region" description="Helical" evidence="11">
    <location>
        <begin position="164"/>
        <end position="184"/>
    </location>
</feature>
<feature type="compositionally biased region" description="Pro residues" evidence="10">
    <location>
        <begin position="339"/>
        <end position="354"/>
    </location>
</feature>
<feature type="transmembrane region" description="Helical" evidence="11">
    <location>
        <begin position="24"/>
        <end position="51"/>
    </location>
</feature>
<feature type="transmembrane region" description="Helical" evidence="11">
    <location>
        <begin position="71"/>
        <end position="100"/>
    </location>
</feature>
<feature type="transmembrane region" description="Helical" evidence="11">
    <location>
        <begin position="140"/>
        <end position="158"/>
    </location>
</feature>
<keyword evidence="2" id="KW-0813">Transport</keyword>
<evidence type="ECO:0000256" key="6">
    <source>
        <dbReference type="ARBA" id="ARBA00022692"/>
    </source>
</evidence>
<keyword evidence="3" id="KW-1003">Cell membrane</keyword>
<dbReference type="InterPro" id="IPR050480">
    <property type="entry name" value="CysZ-like"/>
</dbReference>
<comment type="subcellular location">
    <subcellularLocation>
        <location evidence="1">Membrane</location>
        <topology evidence="1">Multi-pass membrane protein</topology>
    </subcellularLocation>
</comment>
<keyword evidence="5" id="KW-0028">Amino-acid biosynthesis</keyword>
<feature type="transmembrane region" description="Helical" evidence="11">
    <location>
        <begin position="205"/>
        <end position="228"/>
    </location>
</feature>
<evidence type="ECO:0000313" key="13">
    <source>
        <dbReference type="Proteomes" id="UP000830115"/>
    </source>
</evidence>
<feature type="compositionally biased region" description="Pro residues" evidence="10">
    <location>
        <begin position="305"/>
        <end position="330"/>
    </location>
</feature>
<dbReference type="RefSeq" id="WP_248867039.1">
    <property type="nucleotide sequence ID" value="NZ_CP086322.1"/>
</dbReference>
<evidence type="ECO:0000256" key="11">
    <source>
        <dbReference type="SAM" id="Phobius"/>
    </source>
</evidence>
<keyword evidence="7 11" id="KW-1133">Transmembrane helix</keyword>
<proteinExistence type="predicted"/>
<evidence type="ECO:0000313" key="12">
    <source>
        <dbReference type="EMBL" id="UQA96134.1"/>
    </source>
</evidence>
<dbReference type="PANTHER" id="PTHR37468:SF1">
    <property type="entry name" value="SULFATE TRANSPORTER CYSZ"/>
    <property type="match status" value="1"/>
</dbReference>
<dbReference type="Pfam" id="PF07264">
    <property type="entry name" value="EI24"/>
    <property type="match status" value="1"/>
</dbReference>
<keyword evidence="6 11" id="KW-0812">Transmembrane</keyword>
<evidence type="ECO:0000256" key="7">
    <source>
        <dbReference type="ARBA" id="ARBA00022989"/>
    </source>
</evidence>
<evidence type="ECO:0000256" key="4">
    <source>
        <dbReference type="ARBA" id="ARBA00022519"/>
    </source>
</evidence>
<name>A0ABY4MHG4_9ACTN</name>
<organism evidence="12 13">
    <name type="scientific">Streptomyces halobius</name>
    <dbReference type="NCBI Taxonomy" id="2879846"/>
    <lineage>
        <taxon>Bacteria</taxon>
        <taxon>Bacillati</taxon>
        <taxon>Actinomycetota</taxon>
        <taxon>Actinomycetes</taxon>
        <taxon>Kitasatosporales</taxon>
        <taxon>Streptomycetaceae</taxon>
        <taxon>Streptomyces</taxon>
    </lineage>
</organism>
<evidence type="ECO:0000256" key="3">
    <source>
        <dbReference type="ARBA" id="ARBA00022475"/>
    </source>
</evidence>
<keyword evidence="8" id="KW-0764">Sulfate transport</keyword>
<keyword evidence="9 11" id="KW-0472">Membrane</keyword>
<gene>
    <name evidence="12" type="ORF">K9S39_33490</name>
</gene>
<accession>A0ABY4MHG4</accession>
<dbReference type="Proteomes" id="UP000830115">
    <property type="component" value="Chromosome"/>
</dbReference>
<evidence type="ECO:0000256" key="5">
    <source>
        <dbReference type="ARBA" id="ARBA00022605"/>
    </source>
</evidence>
<keyword evidence="4" id="KW-0997">Cell inner membrane</keyword>
<evidence type="ECO:0000256" key="2">
    <source>
        <dbReference type="ARBA" id="ARBA00022448"/>
    </source>
</evidence>
<dbReference type="PANTHER" id="PTHR37468">
    <property type="entry name" value="SULFATE TRANSPORTER CYSZ"/>
    <property type="match status" value="1"/>
</dbReference>